<name>A0A919URA6_9ACTN</name>
<accession>A0A919URA6</accession>
<comment type="caution">
    <text evidence="1">The sequence shown here is derived from an EMBL/GenBank/DDBJ whole genome shotgun (WGS) entry which is preliminary data.</text>
</comment>
<reference evidence="1" key="1">
    <citation type="submission" date="2021-01" db="EMBL/GenBank/DDBJ databases">
        <title>Whole genome shotgun sequence of Acrocarpospora phusangensis NBRC 108782.</title>
        <authorList>
            <person name="Komaki H."/>
            <person name="Tamura T."/>
        </authorList>
    </citation>
    <scope>NUCLEOTIDE SEQUENCE</scope>
    <source>
        <strain evidence="1">NBRC 108782</strain>
    </source>
</reference>
<evidence type="ECO:0000313" key="1">
    <source>
        <dbReference type="EMBL" id="GIH25340.1"/>
    </source>
</evidence>
<sequence length="89" mass="9969">MPWNVQSLDLNSRVELADVRPGRIVLLQQQDRRLRNGGVQRIGRWDALAAGVPPRHKGCYESPEGPAIEVPVRTGTPRLGEPSEFQLIF</sequence>
<evidence type="ECO:0000313" key="2">
    <source>
        <dbReference type="Proteomes" id="UP000640052"/>
    </source>
</evidence>
<dbReference type="EMBL" id="BOOA01000027">
    <property type="protein sequence ID" value="GIH25340.1"/>
    <property type="molecule type" value="Genomic_DNA"/>
</dbReference>
<proteinExistence type="predicted"/>
<dbReference type="Proteomes" id="UP000640052">
    <property type="component" value="Unassembled WGS sequence"/>
</dbReference>
<keyword evidence="2" id="KW-1185">Reference proteome</keyword>
<gene>
    <name evidence="1" type="ORF">Aph01nite_36500</name>
</gene>
<organism evidence="1 2">
    <name type="scientific">Acrocarpospora phusangensis</name>
    <dbReference type="NCBI Taxonomy" id="1070424"/>
    <lineage>
        <taxon>Bacteria</taxon>
        <taxon>Bacillati</taxon>
        <taxon>Actinomycetota</taxon>
        <taxon>Actinomycetes</taxon>
        <taxon>Streptosporangiales</taxon>
        <taxon>Streptosporangiaceae</taxon>
        <taxon>Acrocarpospora</taxon>
    </lineage>
</organism>
<protein>
    <submittedName>
        <fullName evidence="1">Uncharacterized protein</fullName>
    </submittedName>
</protein>
<dbReference type="AlphaFoldDB" id="A0A919URA6"/>